<protein>
    <submittedName>
        <fullName evidence="1">Uncharacterized protein</fullName>
    </submittedName>
</protein>
<dbReference type="AlphaFoldDB" id="A0A8S1R8W6"/>
<reference evidence="1" key="1">
    <citation type="submission" date="2021-01" db="EMBL/GenBank/DDBJ databases">
        <authorList>
            <consortium name="Genoscope - CEA"/>
            <person name="William W."/>
        </authorList>
    </citation>
    <scope>NUCLEOTIDE SEQUENCE</scope>
</reference>
<comment type="caution">
    <text evidence="1">The sequence shown here is derived from an EMBL/GenBank/DDBJ whole genome shotgun (WGS) entry which is preliminary data.</text>
</comment>
<proteinExistence type="predicted"/>
<name>A0A8S1R8W6_9CILI</name>
<sequence length="54" mass="6479">MLKTQFLLKKVEQEEYLTPIKNKDKPQNSPTNWKPIHDFSYDLHFDNEINCQNG</sequence>
<accession>A0A8S1R8W6</accession>
<dbReference type="Proteomes" id="UP000692954">
    <property type="component" value="Unassembled WGS sequence"/>
</dbReference>
<gene>
    <name evidence="1" type="ORF">PSON_ATCC_30995.1.T1500060</name>
</gene>
<organism evidence="1 2">
    <name type="scientific">Paramecium sonneborni</name>
    <dbReference type="NCBI Taxonomy" id="65129"/>
    <lineage>
        <taxon>Eukaryota</taxon>
        <taxon>Sar</taxon>
        <taxon>Alveolata</taxon>
        <taxon>Ciliophora</taxon>
        <taxon>Intramacronucleata</taxon>
        <taxon>Oligohymenophorea</taxon>
        <taxon>Peniculida</taxon>
        <taxon>Parameciidae</taxon>
        <taxon>Paramecium</taxon>
    </lineage>
</organism>
<keyword evidence="2" id="KW-1185">Reference proteome</keyword>
<evidence type="ECO:0000313" key="2">
    <source>
        <dbReference type="Proteomes" id="UP000692954"/>
    </source>
</evidence>
<evidence type="ECO:0000313" key="1">
    <source>
        <dbReference type="EMBL" id="CAD8124278.1"/>
    </source>
</evidence>
<dbReference type="EMBL" id="CAJJDN010000150">
    <property type="protein sequence ID" value="CAD8124278.1"/>
    <property type="molecule type" value="Genomic_DNA"/>
</dbReference>